<evidence type="ECO:0000313" key="1">
    <source>
        <dbReference type="EMBL" id="SLN17272.1"/>
    </source>
</evidence>
<keyword evidence="2" id="KW-1185">Reference proteome</keyword>
<reference evidence="1 2" key="1">
    <citation type="submission" date="2017-03" db="EMBL/GenBank/DDBJ databases">
        <authorList>
            <person name="Afonso C.L."/>
            <person name="Miller P.J."/>
            <person name="Scott M.A."/>
            <person name="Spackman E."/>
            <person name="Goraichik I."/>
            <person name="Dimitrov K.M."/>
            <person name="Suarez D.L."/>
            <person name="Swayne D.E."/>
        </authorList>
    </citation>
    <scope>NUCLEOTIDE SEQUENCE [LARGE SCALE GENOMIC DNA]</scope>
    <source>
        <strain evidence="1 2">CECT 7450</strain>
    </source>
</reference>
<evidence type="ECO:0008006" key="3">
    <source>
        <dbReference type="Google" id="ProtNLM"/>
    </source>
</evidence>
<name>A0A1X6YCW7_9RHOB</name>
<dbReference type="EMBL" id="FWFX01000001">
    <property type="protein sequence ID" value="SLN17272.1"/>
    <property type="molecule type" value="Genomic_DNA"/>
</dbReference>
<organism evidence="1 2">
    <name type="scientific">Roseovarius albus</name>
    <dbReference type="NCBI Taxonomy" id="1247867"/>
    <lineage>
        <taxon>Bacteria</taxon>
        <taxon>Pseudomonadati</taxon>
        <taxon>Pseudomonadota</taxon>
        <taxon>Alphaproteobacteria</taxon>
        <taxon>Rhodobacterales</taxon>
        <taxon>Roseobacteraceae</taxon>
        <taxon>Roseovarius</taxon>
    </lineage>
</organism>
<dbReference type="Proteomes" id="UP000193061">
    <property type="component" value="Unassembled WGS sequence"/>
</dbReference>
<dbReference type="AlphaFoldDB" id="A0A1X6YCW7"/>
<sequence length="86" mass="9561">MKSDTNPMQSAHAAPRCTARCKRTGLPCKNPAVRGWTVCRMHGAGGGHGAGQENPAYRHGMRTREWKRIRGEVHALLQESLKLKQK</sequence>
<accession>A0A1X6YCW7</accession>
<evidence type="ECO:0000313" key="2">
    <source>
        <dbReference type="Proteomes" id="UP000193061"/>
    </source>
</evidence>
<gene>
    <name evidence="1" type="ORF">ROA7450_00545</name>
</gene>
<protein>
    <recommendedName>
        <fullName evidence="3">Periplasmic glucans biosynthesis protein</fullName>
    </recommendedName>
</protein>
<proteinExistence type="predicted"/>